<dbReference type="EMBL" id="VSSQ01004646">
    <property type="protein sequence ID" value="MPM26089.1"/>
    <property type="molecule type" value="Genomic_DNA"/>
</dbReference>
<feature type="domain" description="DUF4130" evidence="1">
    <location>
        <begin position="82"/>
        <end position="241"/>
    </location>
</feature>
<dbReference type="Pfam" id="PF13566">
    <property type="entry name" value="DUF4130"/>
    <property type="match status" value="1"/>
</dbReference>
<evidence type="ECO:0000259" key="1">
    <source>
        <dbReference type="Pfam" id="PF13566"/>
    </source>
</evidence>
<dbReference type="InterPro" id="IPR023875">
    <property type="entry name" value="DNA_repair_put"/>
</dbReference>
<proteinExistence type="predicted"/>
<protein>
    <recommendedName>
        <fullName evidence="1">DUF4130 domain-containing protein</fullName>
    </recommendedName>
</protein>
<dbReference type="NCBIfam" id="TIGR03915">
    <property type="entry name" value="SAM_7_link_chp"/>
    <property type="match status" value="1"/>
</dbReference>
<organism evidence="2">
    <name type="scientific">bioreactor metagenome</name>
    <dbReference type="NCBI Taxonomy" id="1076179"/>
    <lineage>
        <taxon>unclassified sequences</taxon>
        <taxon>metagenomes</taxon>
        <taxon>ecological metagenomes</taxon>
    </lineage>
</organism>
<gene>
    <name evidence="2" type="ORF">SDC9_72590</name>
</gene>
<dbReference type="InterPro" id="IPR025404">
    <property type="entry name" value="DUF4130"/>
</dbReference>
<comment type="caution">
    <text evidence="2">The sequence shown here is derived from an EMBL/GenBank/DDBJ whole genome shotgun (WGS) entry which is preliminary data.</text>
</comment>
<name>A0A644YCR8_9ZZZZ</name>
<reference evidence="2" key="1">
    <citation type="submission" date="2019-08" db="EMBL/GenBank/DDBJ databases">
        <authorList>
            <person name="Kucharzyk K."/>
            <person name="Murdoch R.W."/>
            <person name="Higgins S."/>
            <person name="Loffler F."/>
        </authorList>
    </citation>
    <scope>NUCLEOTIDE SEQUENCE</scope>
</reference>
<evidence type="ECO:0000313" key="2">
    <source>
        <dbReference type="EMBL" id="MPM26089.1"/>
    </source>
</evidence>
<dbReference type="AlphaFoldDB" id="A0A644YCR8"/>
<sequence>MEVVYLYDGSFEGFLCCIFESYANREFPSDITPEEDSCPTLFQTRHITTDKSHADRVLRKTALLSGEAVILLRHGFLTCLEHREMHLYRLTAKLLREGPGFLRNLADETLLPVLKAVRHLEGEAQLLRGFVRFSEYSGILGGEIEPKNRVLPLLRSHFCSRFPNERFFLYDRTHREALFYAHGKAVIAPLEQFEAAAPDETEAAFRRLWKRFYDTVAIKERENPRCRQTHMPKRYWGTMTEFQDEDYFIAGQNPRLEHRGSGLPSV</sequence>
<accession>A0A644YCR8</accession>